<reference evidence="3 4" key="2">
    <citation type="submission" date="2011-11" db="EMBL/GenBank/DDBJ databases">
        <authorList>
            <consortium name="US DOE Joint Genome Institute"/>
            <person name="Lucas S."/>
            <person name="Han J."/>
            <person name="Lapidus A."/>
            <person name="Cheng J.-F."/>
            <person name="Goodwin L."/>
            <person name="Pitluck S."/>
            <person name="Peters L."/>
            <person name="Ovchinnikova G."/>
            <person name="Zhang X."/>
            <person name="Detter J.C."/>
            <person name="Han C."/>
            <person name="Tapia R."/>
            <person name="Land M."/>
            <person name="Hauser L."/>
            <person name="Kyrpides N."/>
            <person name="Ivanova N."/>
            <person name="Pagani I."/>
            <person name="Vogl K."/>
            <person name="Liu Z."/>
            <person name="Overmann J."/>
            <person name="Frigaard N.-U."/>
            <person name="Bryant D."/>
            <person name="Woyke T."/>
        </authorList>
    </citation>
    <scope>NUCLEOTIDE SEQUENCE [LARGE SCALE GENOMIC DNA]</scope>
    <source>
        <strain evidence="3 4">970</strain>
    </source>
</reference>
<gene>
    <name evidence="3" type="ORF">Thi970DRAFT_04981</name>
</gene>
<feature type="transmembrane region" description="Helical" evidence="1">
    <location>
        <begin position="219"/>
        <end position="236"/>
    </location>
</feature>
<dbReference type="eggNOG" id="COG0697">
    <property type="taxonomic scope" value="Bacteria"/>
</dbReference>
<proteinExistence type="predicted"/>
<feature type="transmembrane region" description="Helical" evidence="1">
    <location>
        <begin position="98"/>
        <end position="116"/>
    </location>
</feature>
<feature type="transmembrane region" description="Helical" evidence="1">
    <location>
        <begin position="43"/>
        <end position="63"/>
    </location>
</feature>
<keyword evidence="1" id="KW-1133">Transmembrane helix</keyword>
<evidence type="ECO:0000313" key="4">
    <source>
        <dbReference type="Proteomes" id="UP000002964"/>
    </source>
</evidence>
<evidence type="ECO:0000313" key="3">
    <source>
        <dbReference type="EMBL" id="EIC19459.1"/>
    </source>
</evidence>
<dbReference type="Proteomes" id="UP000002964">
    <property type="component" value="Unassembled WGS sequence"/>
</dbReference>
<sequence>MRLIEQAGLPVLWGIGIIYLASSGALGWLARADLIAPRPASDWLRLTGIGLSGATSGIAFNIGVIEGEVARVLLLFYLSPLWSVILARWLLAEPLARYTPAALTLALAGAALMLITDLDAGSAAISRADLLGLIAGFGFALTNVQLRATQSIPARLKNLAAVALVSPLALAAGMSMALPMSFPPIAVLASLVLGLFWMSSMIATVQIGVSALPVQQSSVLLLTELIVGALSAALIAGEQLALSDLVGGLAIVIAGLITVLSNRRCSARLSISE</sequence>
<dbReference type="HOGENOM" id="CLU_055252_0_0_6"/>
<dbReference type="InterPro" id="IPR037185">
    <property type="entry name" value="EmrE-like"/>
</dbReference>
<dbReference type="AlphaFoldDB" id="H8Z8Q4"/>
<name>H8Z8Q4_9GAMM</name>
<keyword evidence="1" id="KW-0812">Transmembrane</keyword>
<reference evidence="4" key="1">
    <citation type="submission" date="2011-06" db="EMBL/GenBank/DDBJ databases">
        <authorList>
            <consortium name="US DOE Joint Genome Institute (JGI-PGF)"/>
            <person name="Lucas S."/>
            <person name="Han J."/>
            <person name="Lapidus A."/>
            <person name="Cheng J.-F."/>
            <person name="Goodwin L."/>
            <person name="Pitluck S."/>
            <person name="Peters L."/>
            <person name="Land M.L."/>
            <person name="Hauser L."/>
            <person name="Vogl K."/>
            <person name="Liu Z."/>
            <person name="Overmann J."/>
            <person name="Frigaard N.-U."/>
            <person name="Bryant D.A."/>
            <person name="Woyke T.J."/>
        </authorList>
    </citation>
    <scope>NUCLEOTIDE SEQUENCE [LARGE SCALE GENOMIC DNA]</scope>
    <source>
        <strain evidence="4">970</strain>
    </source>
</reference>
<feature type="transmembrane region" description="Helical" evidence="1">
    <location>
        <begin position="69"/>
        <end position="91"/>
    </location>
</feature>
<evidence type="ECO:0000256" key="1">
    <source>
        <dbReference type="SAM" id="Phobius"/>
    </source>
</evidence>
<keyword evidence="4" id="KW-1185">Reference proteome</keyword>
<dbReference type="GO" id="GO:0016020">
    <property type="term" value="C:membrane"/>
    <property type="evidence" value="ECO:0007669"/>
    <property type="project" value="InterPro"/>
</dbReference>
<accession>H8Z8Q4</accession>
<evidence type="ECO:0000259" key="2">
    <source>
        <dbReference type="Pfam" id="PF00892"/>
    </source>
</evidence>
<feature type="transmembrane region" description="Helical" evidence="1">
    <location>
        <begin position="158"/>
        <end position="179"/>
    </location>
</feature>
<dbReference type="STRING" id="631362.Thi970DRAFT_04981"/>
<feature type="transmembrane region" description="Helical" evidence="1">
    <location>
        <begin position="12"/>
        <end position="31"/>
    </location>
</feature>
<protein>
    <submittedName>
        <fullName evidence="3">Putative permease, DMT superfamily</fullName>
    </submittedName>
</protein>
<feature type="transmembrane region" description="Helical" evidence="1">
    <location>
        <begin position="185"/>
        <end position="207"/>
    </location>
</feature>
<feature type="domain" description="EamA" evidence="2">
    <location>
        <begin position="21"/>
        <end position="114"/>
    </location>
</feature>
<dbReference type="RefSeq" id="WP_009151688.1">
    <property type="nucleotide sequence ID" value="NZ_CP121471.1"/>
</dbReference>
<dbReference type="EMBL" id="JH603171">
    <property type="protein sequence ID" value="EIC19459.1"/>
    <property type="molecule type" value="Genomic_DNA"/>
</dbReference>
<dbReference type="Pfam" id="PF00892">
    <property type="entry name" value="EamA"/>
    <property type="match status" value="1"/>
</dbReference>
<feature type="transmembrane region" description="Helical" evidence="1">
    <location>
        <begin position="242"/>
        <end position="260"/>
    </location>
</feature>
<feature type="transmembrane region" description="Helical" evidence="1">
    <location>
        <begin position="128"/>
        <end position="146"/>
    </location>
</feature>
<keyword evidence="1" id="KW-0472">Membrane</keyword>
<organism evidence="3 4">
    <name type="scientific">Thiorhodovibrio frisius</name>
    <dbReference type="NCBI Taxonomy" id="631362"/>
    <lineage>
        <taxon>Bacteria</taxon>
        <taxon>Pseudomonadati</taxon>
        <taxon>Pseudomonadota</taxon>
        <taxon>Gammaproteobacteria</taxon>
        <taxon>Chromatiales</taxon>
        <taxon>Chromatiaceae</taxon>
        <taxon>Thiorhodovibrio</taxon>
    </lineage>
</organism>
<dbReference type="InterPro" id="IPR000620">
    <property type="entry name" value="EamA_dom"/>
</dbReference>
<dbReference type="SUPFAM" id="SSF103481">
    <property type="entry name" value="Multidrug resistance efflux transporter EmrE"/>
    <property type="match status" value="2"/>
</dbReference>